<accession>A3K6H5</accession>
<evidence type="ECO:0000313" key="3">
    <source>
        <dbReference type="Proteomes" id="UP000005713"/>
    </source>
</evidence>
<organism evidence="2 3">
    <name type="scientific">Sagittula stellata (strain ATCC 700073 / DSM 11524 / E-37)</name>
    <dbReference type="NCBI Taxonomy" id="388399"/>
    <lineage>
        <taxon>Bacteria</taxon>
        <taxon>Pseudomonadati</taxon>
        <taxon>Pseudomonadota</taxon>
        <taxon>Alphaproteobacteria</taxon>
        <taxon>Rhodobacterales</taxon>
        <taxon>Roseobacteraceae</taxon>
        <taxon>Sagittula</taxon>
    </lineage>
</organism>
<dbReference type="InterPro" id="IPR051599">
    <property type="entry name" value="Cell_Envelope_Assoc"/>
</dbReference>
<comment type="caution">
    <text evidence="2">The sequence shown here is derived from an EMBL/GenBank/DDBJ whole genome shotgun (WGS) entry which is preliminary data.</text>
</comment>
<dbReference type="PANTHER" id="PTHR30336:SF20">
    <property type="entry name" value="DUF218 DOMAIN-CONTAINING PROTEIN"/>
    <property type="match status" value="1"/>
</dbReference>
<evidence type="ECO:0000259" key="1">
    <source>
        <dbReference type="Pfam" id="PF02698"/>
    </source>
</evidence>
<dbReference type="eggNOG" id="COG1434">
    <property type="taxonomic scope" value="Bacteria"/>
</dbReference>
<keyword evidence="3" id="KW-1185">Reference proteome</keyword>
<feature type="domain" description="DUF218" evidence="1">
    <location>
        <begin position="6"/>
        <end position="147"/>
    </location>
</feature>
<dbReference type="InterPro" id="IPR003848">
    <property type="entry name" value="DUF218"/>
</dbReference>
<name>A3K6H5_SAGS3</name>
<reference evidence="2 3" key="1">
    <citation type="submission" date="2006-06" db="EMBL/GenBank/DDBJ databases">
        <authorList>
            <person name="Moran M.A."/>
            <person name="Ferriera S."/>
            <person name="Johnson J."/>
            <person name="Kravitz S."/>
            <person name="Beeson K."/>
            <person name="Sutton G."/>
            <person name="Rogers Y.-H."/>
            <person name="Friedman R."/>
            <person name="Frazier M."/>
            <person name="Venter J.C."/>
        </authorList>
    </citation>
    <scope>NUCLEOTIDE SEQUENCE [LARGE SCALE GENOMIC DNA]</scope>
    <source>
        <strain evidence="2 3">E-37</strain>
    </source>
</reference>
<evidence type="ECO:0000313" key="2">
    <source>
        <dbReference type="EMBL" id="EBA07325.1"/>
    </source>
</evidence>
<dbReference type="PANTHER" id="PTHR30336">
    <property type="entry name" value="INNER MEMBRANE PROTEIN, PROBABLE PERMEASE"/>
    <property type="match status" value="1"/>
</dbReference>
<protein>
    <recommendedName>
        <fullName evidence="1">DUF218 domain-containing protein</fullName>
    </recommendedName>
</protein>
<dbReference type="InterPro" id="IPR014729">
    <property type="entry name" value="Rossmann-like_a/b/a_fold"/>
</dbReference>
<dbReference type="Proteomes" id="UP000005713">
    <property type="component" value="Unassembled WGS sequence"/>
</dbReference>
<proteinExistence type="predicted"/>
<dbReference type="GO" id="GO:0005886">
    <property type="term" value="C:plasma membrane"/>
    <property type="evidence" value="ECO:0007669"/>
    <property type="project" value="TreeGrafter"/>
</dbReference>
<dbReference type="EMBL" id="AAYA01000010">
    <property type="protein sequence ID" value="EBA07325.1"/>
    <property type="molecule type" value="Genomic_DNA"/>
</dbReference>
<sequence>MTTPRDVAIVLGGGSAPDRLTPDTTMRVAAGVELYRNGRVNRLHMTCGNTHPGTRPGRLMAEAAIRAGVPPTAVTWEGQSLSTLQNALFSRPDLPRGETRFVVTEPFHGLRGAASLAWAGRPAAVCTTSETSGTPTRKAKVLLREVAAWAVNIPRAIAFSIASALGLGGVFPDILLA</sequence>
<dbReference type="CDD" id="cd06259">
    <property type="entry name" value="YdcF-like"/>
    <property type="match status" value="1"/>
</dbReference>
<gene>
    <name evidence="2" type="ORF">SSE37_06799</name>
</gene>
<dbReference type="Gene3D" id="3.40.50.620">
    <property type="entry name" value="HUPs"/>
    <property type="match status" value="1"/>
</dbReference>
<dbReference type="AlphaFoldDB" id="A3K6H5"/>
<dbReference type="Pfam" id="PF02698">
    <property type="entry name" value="DUF218"/>
    <property type="match status" value="1"/>
</dbReference>